<evidence type="ECO:0000256" key="1">
    <source>
        <dbReference type="SAM" id="MobiDB-lite"/>
    </source>
</evidence>
<feature type="compositionally biased region" description="Polar residues" evidence="1">
    <location>
        <begin position="1"/>
        <end position="22"/>
    </location>
</feature>
<proteinExistence type="predicted"/>
<organism evidence="3 6">
    <name type="scientific">Didymodactylos carnosus</name>
    <dbReference type="NCBI Taxonomy" id="1234261"/>
    <lineage>
        <taxon>Eukaryota</taxon>
        <taxon>Metazoa</taxon>
        <taxon>Spiralia</taxon>
        <taxon>Gnathifera</taxon>
        <taxon>Rotifera</taxon>
        <taxon>Eurotatoria</taxon>
        <taxon>Bdelloidea</taxon>
        <taxon>Philodinida</taxon>
        <taxon>Philodinidae</taxon>
        <taxon>Didymodactylos</taxon>
    </lineage>
</organism>
<evidence type="ECO:0000313" key="2">
    <source>
        <dbReference type="EMBL" id="CAF0977645.1"/>
    </source>
</evidence>
<dbReference type="Proteomes" id="UP000682733">
    <property type="component" value="Unassembled WGS sequence"/>
</dbReference>
<gene>
    <name evidence="3" type="ORF">GPM918_LOCUS23188</name>
    <name evidence="2" type="ORF">OVA965_LOCUS13415</name>
    <name evidence="5" type="ORF">SRO942_LOCUS23185</name>
    <name evidence="4" type="ORF">TMI583_LOCUS13419</name>
</gene>
<accession>A0A814VH06</accession>
<sequence length="314" mass="34950">MFPVQSLVSSSHSTIATQQQEQYNDESEDNGDMGFGLFDDYDDGYSRDIEQLVLSSPGTIAAQQQEQLELEQGSKFIARLNDMTYDMSYKIEAQNLKPPINDEPTHAKIVDEKGRLNYEIRPFSYNDRLQSSIPAPPPVPSFMQQVAAISDYFQTSTSVTSAQSFSAPSFLSVSSKFSVPTSIPSEAQMDSDTIKKYKKEMLEMENVALPLANNDRETAAVQSTSISKTLNLFEGTSDTAASTLLSSKRKSACYDSDSNYQGKQMSSTSARFTDVDDFLLDYFEKASLLLLLLDKTRCPIIIMGQPLIYTVEFS</sequence>
<evidence type="ECO:0000313" key="5">
    <source>
        <dbReference type="EMBL" id="CAF3954848.1"/>
    </source>
</evidence>
<dbReference type="EMBL" id="CAJNOK010005581">
    <property type="protein sequence ID" value="CAF0977645.1"/>
    <property type="molecule type" value="Genomic_DNA"/>
</dbReference>
<evidence type="ECO:0000313" key="4">
    <source>
        <dbReference type="EMBL" id="CAF3748349.1"/>
    </source>
</evidence>
<dbReference type="EMBL" id="CAJOBC010008190">
    <property type="protein sequence ID" value="CAF3954848.1"/>
    <property type="molecule type" value="Genomic_DNA"/>
</dbReference>
<feature type="region of interest" description="Disordered" evidence="1">
    <location>
        <begin position="1"/>
        <end position="39"/>
    </location>
</feature>
<dbReference type="Proteomes" id="UP000681722">
    <property type="component" value="Unassembled WGS sequence"/>
</dbReference>
<keyword evidence="6" id="KW-1185">Reference proteome</keyword>
<reference evidence="3" key="1">
    <citation type="submission" date="2021-02" db="EMBL/GenBank/DDBJ databases">
        <authorList>
            <person name="Nowell W R."/>
        </authorList>
    </citation>
    <scope>NUCLEOTIDE SEQUENCE</scope>
</reference>
<dbReference type="EMBL" id="CAJNOQ010008190">
    <property type="protein sequence ID" value="CAF1190640.1"/>
    <property type="molecule type" value="Genomic_DNA"/>
</dbReference>
<dbReference type="Proteomes" id="UP000663829">
    <property type="component" value="Unassembled WGS sequence"/>
</dbReference>
<dbReference type="Proteomes" id="UP000677228">
    <property type="component" value="Unassembled WGS sequence"/>
</dbReference>
<comment type="caution">
    <text evidence="3">The sequence shown here is derived from an EMBL/GenBank/DDBJ whole genome shotgun (WGS) entry which is preliminary data.</text>
</comment>
<evidence type="ECO:0000313" key="6">
    <source>
        <dbReference type="Proteomes" id="UP000663829"/>
    </source>
</evidence>
<dbReference type="AlphaFoldDB" id="A0A814VH06"/>
<dbReference type="EMBL" id="CAJOBA010005588">
    <property type="protein sequence ID" value="CAF3748349.1"/>
    <property type="molecule type" value="Genomic_DNA"/>
</dbReference>
<evidence type="ECO:0000313" key="3">
    <source>
        <dbReference type="EMBL" id="CAF1190640.1"/>
    </source>
</evidence>
<protein>
    <submittedName>
        <fullName evidence="3">Uncharacterized protein</fullName>
    </submittedName>
</protein>
<name>A0A814VH06_9BILA</name>